<dbReference type="SUPFAM" id="SSF56281">
    <property type="entry name" value="Metallo-hydrolase/oxidoreductase"/>
    <property type="match status" value="1"/>
</dbReference>
<name>A0A6I2UIK9_9FIRM</name>
<feature type="domain" description="Metallo-beta-lactamase" evidence="3">
    <location>
        <begin position="8"/>
        <end position="183"/>
    </location>
</feature>
<dbReference type="PANTHER" id="PTHR43546:SF3">
    <property type="entry name" value="UPF0173 METAL-DEPENDENT HYDROLASE MJ1163"/>
    <property type="match status" value="1"/>
</dbReference>
<dbReference type="GeneID" id="96778933"/>
<reference evidence="4 5" key="1">
    <citation type="submission" date="2019-08" db="EMBL/GenBank/DDBJ databases">
        <title>In-depth cultivation of the pig gut microbiome towards novel bacterial diversity and tailored functional studies.</title>
        <authorList>
            <person name="Wylensek D."/>
            <person name="Hitch T.C.A."/>
            <person name="Clavel T."/>
        </authorList>
    </citation>
    <scope>NUCLEOTIDE SEQUENCE [LARGE SCALE GENOMIC DNA]</scope>
    <source>
        <strain evidence="4 5">WCA-693-APC-5D-A</strain>
    </source>
</reference>
<dbReference type="SMART" id="SM00849">
    <property type="entry name" value="Lactamase_B"/>
    <property type="match status" value="1"/>
</dbReference>
<dbReference type="NCBIfam" id="NF001911">
    <property type="entry name" value="PRK00685.1"/>
    <property type="match status" value="1"/>
</dbReference>
<dbReference type="Proteomes" id="UP000433181">
    <property type="component" value="Unassembled WGS sequence"/>
</dbReference>
<keyword evidence="1 2" id="KW-0378">Hydrolase</keyword>
<dbReference type="InterPro" id="IPR001279">
    <property type="entry name" value="Metallo-B-lactamas"/>
</dbReference>
<dbReference type="InterPro" id="IPR050114">
    <property type="entry name" value="UPF0173_UPF0282_UlaG_hydrolase"/>
</dbReference>
<dbReference type="EMBL" id="VUNR01000015">
    <property type="protein sequence ID" value="MSU09001.1"/>
    <property type="molecule type" value="Genomic_DNA"/>
</dbReference>
<evidence type="ECO:0000259" key="3">
    <source>
        <dbReference type="SMART" id="SM00849"/>
    </source>
</evidence>
<dbReference type="AlphaFoldDB" id="A0A6I2UIK9"/>
<evidence type="ECO:0000256" key="2">
    <source>
        <dbReference type="HAMAP-Rule" id="MF_00457"/>
    </source>
</evidence>
<dbReference type="Gene3D" id="3.60.15.10">
    <property type="entry name" value="Ribonuclease Z/Hydroxyacylglutathione hydrolase-like"/>
    <property type="match status" value="1"/>
</dbReference>
<organism evidence="4 5">
    <name type="scientific">Anaerovibrio slackiae</name>
    <dbReference type="NCBI Taxonomy" id="2652309"/>
    <lineage>
        <taxon>Bacteria</taxon>
        <taxon>Bacillati</taxon>
        <taxon>Bacillota</taxon>
        <taxon>Negativicutes</taxon>
        <taxon>Selenomonadales</taxon>
        <taxon>Selenomonadaceae</taxon>
        <taxon>Anaerovibrio</taxon>
    </lineage>
</organism>
<evidence type="ECO:0000313" key="4">
    <source>
        <dbReference type="EMBL" id="MSU09001.1"/>
    </source>
</evidence>
<evidence type="ECO:0000313" key="5">
    <source>
        <dbReference type="Proteomes" id="UP000433181"/>
    </source>
</evidence>
<dbReference type="RefSeq" id="WP_154407168.1">
    <property type="nucleotide sequence ID" value="NZ_VUNR01000015.1"/>
</dbReference>
<evidence type="ECO:0000256" key="1">
    <source>
        <dbReference type="ARBA" id="ARBA00022801"/>
    </source>
</evidence>
<dbReference type="Pfam" id="PF12706">
    <property type="entry name" value="Lactamase_B_2"/>
    <property type="match status" value="1"/>
</dbReference>
<comment type="caution">
    <text evidence="4">The sequence shown here is derived from an EMBL/GenBank/DDBJ whole genome shotgun (WGS) entry which is preliminary data.</text>
</comment>
<dbReference type="InterPro" id="IPR022877">
    <property type="entry name" value="UPF0173"/>
</dbReference>
<keyword evidence="5" id="KW-1185">Reference proteome</keyword>
<sequence>MLLLTYYGHSAFALSDGKDKLLFDPFFSGNPLATTTADVVTCNYILVSHGHADHLGDAPAIAARTGAIVIGTPEILETCRAENGHGMNIGGSAKFSFGSVYMTRAIHSSGVPGLLSCGFVVNIAGKNVYFAGDTALFSDMELIGKRFRLDCALLPIGDNYTMGVEDAAYAVKLLQPKHVIPVHYNTWPVIAAEPERFKELVEKDTDSQVHILAPGDALDMDKL</sequence>
<dbReference type="HAMAP" id="MF_00457">
    <property type="entry name" value="UPF0173"/>
    <property type="match status" value="1"/>
</dbReference>
<dbReference type="PANTHER" id="PTHR43546">
    <property type="entry name" value="UPF0173 METAL-DEPENDENT HYDROLASE MJ1163-RELATED"/>
    <property type="match status" value="1"/>
</dbReference>
<gene>
    <name evidence="4" type="ORF">FYJ84_08390</name>
</gene>
<protein>
    <recommendedName>
        <fullName evidence="2">UPF0173 metal-dependent hydrolase FYJ84_08390</fullName>
    </recommendedName>
</protein>
<accession>A0A6I2UIK9</accession>
<comment type="similarity">
    <text evidence="2">Belongs to the UPF0173 family.</text>
</comment>
<dbReference type="GO" id="GO:0016787">
    <property type="term" value="F:hydrolase activity"/>
    <property type="evidence" value="ECO:0007669"/>
    <property type="project" value="UniProtKB-UniRule"/>
</dbReference>
<proteinExistence type="inferred from homology"/>
<dbReference type="InterPro" id="IPR036866">
    <property type="entry name" value="RibonucZ/Hydroxyglut_hydro"/>
</dbReference>